<evidence type="ECO:0000313" key="2">
    <source>
        <dbReference type="Proteomes" id="UP000044098"/>
    </source>
</evidence>
<sequence>MADPMSILHERFLGLLAARGWTVLRATPMAAPADASEHAAFLSLYTQLSSADDTRWFLSAADYAGTADSAFGWDAFRDISLEAAISDADRHAVETFWARHVPIFMSVDGDYEFLAIDRISGRIVHGVEPEFEAVSEVASGLGDLFEQMLADGEAAALLGCSDWPTQAPATQGKGEA</sequence>
<evidence type="ECO:0008006" key="3">
    <source>
        <dbReference type="Google" id="ProtNLM"/>
    </source>
</evidence>
<proteinExistence type="predicted"/>
<reference evidence="1 2" key="1">
    <citation type="submission" date="2015-09" db="EMBL/GenBank/DDBJ databases">
        <authorList>
            <consortium name="Pathogen Informatics"/>
        </authorList>
    </citation>
    <scope>NUCLEOTIDE SEQUENCE [LARGE SCALE GENOMIC DNA]</scope>
    <source>
        <strain evidence="1 2">2789STDY5608625</strain>
    </source>
</reference>
<accession>A0AAD2IUT4</accession>
<dbReference type="EMBL" id="CYTK01000001">
    <property type="protein sequence ID" value="CUI37132.1"/>
    <property type="molecule type" value="Genomic_DNA"/>
</dbReference>
<evidence type="ECO:0000313" key="1">
    <source>
        <dbReference type="EMBL" id="CUI37132.1"/>
    </source>
</evidence>
<dbReference type="AlphaFoldDB" id="A0AAD2IUT4"/>
<protein>
    <recommendedName>
        <fullName evidence="3">SMI1 / KNR4 family</fullName>
    </recommendedName>
</protein>
<name>A0AAD2IUT4_ACHAE</name>
<gene>
    <name evidence="1" type="ORF">ERS370000_00233</name>
</gene>
<organism evidence="1 2">
    <name type="scientific">Achromobacter aegrifaciens</name>
    <dbReference type="NCBI Taxonomy" id="1287736"/>
    <lineage>
        <taxon>Bacteria</taxon>
        <taxon>Pseudomonadati</taxon>
        <taxon>Pseudomonadota</taxon>
        <taxon>Betaproteobacteria</taxon>
        <taxon>Burkholderiales</taxon>
        <taxon>Alcaligenaceae</taxon>
        <taxon>Achromobacter</taxon>
    </lineage>
</organism>
<dbReference type="Proteomes" id="UP000044098">
    <property type="component" value="Unassembled WGS sequence"/>
</dbReference>
<comment type="caution">
    <text evidence="1">The sequence shown here is derived from an EMBL/GenBank/DDBJ whole genome shotgun (WGS) entry which is preliminary data.</text>
</comment>